<proteinExistence type="predicted"/>
<comment type="caution">
    <text evidence="1">The sequence shown here is derived from an EMBL/GenBank/DDBJ whole genome shotgun (WGS) entry which is preliminary data.</text>
</comment>
<dbReference type="Proteomes" id="UP000266089">
    <property type="component" value="Unassembled WGS sequence"/>
</dbReference>
<organism evidence="1 2">
    <name type="scientific">Meiothermus taiwanensis</name>
    <dbReference type="NCBI Taxonomy" id="172827"/>
    <lineage>
        <taxon>Bacteria</taxon>
        <taxon>Thermotogati</taxon>
        <taxon>Deinococcota</taxon>
        <taxon>Deinococci</taxon>
        <taxon>Thermales</taxon>
        <taxon>Thermaceae</taxon>
        <taxon>Meiothermus</taxon>
    </lineage>
</organism>
<dbReference type="AlphaFoldDB" id="A0A399DUN0"/>
<accession>A0A399DUN0</accession>
<sequence>MESCTLTALRDMLMPGLISGEIWVKDARWLLKELEL</sequence>
<evidence type="ECO:0000313" key="2">
    <source>
        <dbReference type="Proteomes" id="UP000266089"/>
    </source>
</evidence>
<protein>
    <submittedName>
        <fullName evidence="1">Uncharacterized protein</fullName>
    </submittedName>
</protein>
<name>A0A399DUN0_9DEIN</name>
<gene>
    <name evidence="1" type="ORF">Mcate_02275</name>
</gene>
<reference evidence="1 2" key="1">
    <citation type="submission" date="2018-08" db="EMBL/GenBank/DDBJ databases">
        <title>Meiothermus cateniformans JCM 15151 genome sequencing project.</title>
        <authorList>
            <person name="Da Costa M.S."/>
            <person name="Albuquerque L."/>
            <person name="Raposo P."/>
            <person name="Froufe H.J.C."/>
            <person name="Barroso C.S."/>
            <person name="Egas C."/>
        </authorList>
    </citation>
    <scope>NUCLEOTIDE SEQUENCE [LARGE SCALE GENOMIC DNA]</scope>
    <source>
        <strain evidence="1 2">JCM 15151</strain>
    </source>
</reference>
<evidence type="ECO:0000313" key="1">
    <source>
        <dbReference type="EMBL" id="RIH75389.1"/>
    </source>
</evidence>
<dbReference type="EMBL" id="QWKX01000069">
    <property type="protein sequence ID" value="RIH75389.1"/>
    <property type="molecule type" value="Genomic_DNA"/>
</dbReference>